<proteinExistence type="predicted"/>
<reference evidence="1" key="1">
    <citation type="submission" date="2022-07" db="EMBL/GenBank/DDBJ databases">
        <title>Genome Sequence of Xylaria arbuscula.</title>
        <authorList>
            <person name="Buettner E."/>
        </authorList>
    </citation>
    <scope>NUCLEOTIDE SEQUENCE</scope>
    <source>
        <strain evidence="1">VT107</strain>
    </source>
</reference>
<dbReference type="InterPro" id="IPR029058">
    <property type="entry name" value="AB_hydrolase_fold"/>
</dbReference>
<dbReference type="AlphaFoldDB" id="A0A9W8N4U0"/>
<name>A0A9W8N4U0_9PEZI</name>
<accession>A0A9W8N4U0</accession>
<comment type="caution">
    <text evidence="1">The sequence shown here is derived from an EMBL/GenBank/DDBJ whole genome shotgun (WGS) entry which is preliminary data.</text>
</comment>
<dbReference type="EMBL" id="JANPWZ010003018">
    <property type="protein sequence ID" value="KAJ3554705.1"/>
    <property type="molecule type" value="Genomic_DNA"/>
</dbReference>
<dbReference type="SUPFAM" id="SSF53474">
    <property type="entry name" value="alpha/beta-Hydrolases"/>
    <property type="match status" value="1"/>
</dbReference>
<dbReference type="Proteomes" id="UP001148614">
    <property type="component" value="Unassembled WGS sequence"/>
</dbReference>
<organism evidence="1 2">
    <name type="scientific">Xylaria arbuscula</name>
    <dbReference type="NCBI Taxonomy" id="114810"/>
    <lineage>
        <taxon>Eukaryota</taxon>
        <taxon>Fungi</taxon>
        <taxon>Dikarya</taxon>
        <taxon>Ascomycota</taxon>
        <taxon>Pezizomycotina</taxon>
        <taxon>Sordariomycetes</taxon>
        <taxon>Xylariomycetidae</taxon>
        <taxon>Xylariales</taxon>
        <taxon>Xylariaceae</taxon>
        <taxon>Xylaria</taxon>
    </lineage>
</organism>
<evidence type="ECO:0000313" key="1">
    <source>
        <dbReference type="EMBL" id="KAJ3554705.1"/>
    </source>
</evidence>
<sequence length="237" mass="25668">MFGIVSGAVTDTIHLIDVLEGYLFGAGGGPGAAPGGEDRRIDSNLVLGVSLGGHSAWQLLFNEPRVTAGVIVIGCPDYMNLLQDRARLSKLETFTVDKGATFLGSKDFPKALIRACEKYDPKAIIFSSGEISTELSASEQDRIRGILNSKIRGKRFQVLSGGADKLVPYKAGQQFLDFFKNATSGWYKDGNVYVEDNVYPGAGHVFSPEMRQDAVRFVLDTVRSLDNTSSRVASPKI</sequence>
<keyword evidence="2" id="KW-1185">Reference proteome</keyword>
<protein>
    <submittedName>
        <fullName evidence="1">Uncharacterized protein</fullName>
    </submittedName>
</protein>
<gene>
    <name evidence="1" type="ORF">NPX13_g10543</name>
</gene>
<dbReference type="VEuPathDB" id="FungiDB:F4678DRAFT_252227"/>
<evidence type="ECO:0000313" key="2">
    <source>
        <dbReference type="Proteomes" id="UP001148614"/>
    </source>
</evidence>
<dbReference type="Gene3D" id="3.40.50.1820">
    <property type="entry name" value="alpha/beta hydrolase"/>
    <property type="match status" value="1"/>
</dbReference>